<dbReference type="Proteomes" id="UP000279908">
    <property type="component" value="Unassembled WGS sequence"/>
</dbReference>
<organism evidence="2 3">
    <name type="scientific">Chlorobium phaeovibrioides</name>
    <dbReference type="NCBI Taxonomy" id="1094"/>
    <lineage>
        <taxon>Bacteria</taxon>
        <taxon>Pseudomonadati</taxon>
        <taxon>Chlorobiota</taxon>
        <taxon>Chlorobiia</taxon>
        <taxon>Chlorobiales</taxon>
        <taxon>Chlorobiaceae</taxon>
        <taxon>Chlorobium/Pelodictyon group</taxon>
        <taxon>Chlorobium</taxon>
    </lineage>
</organism>
<feature type="binding site" evidence="1">
    <location>
        <position position="211"/>
    </location>
    <ligand>
        <name>Mg(2+)</name>
        <dbReference type="ChEBI" id="CHEBI:18420"/>
        <label>1</label>
    </ligand>
</feature>
<gene>
    <name evidence="2" type="ORF">EKD02_05705</name>
</gene>
<dbReference type="Gene3D" id="1.10.4080.10">
    <property type="entry name" value="ADP-ribosylation/Crystallin J1"/>
    <property type="match status" value="1"/>
</dbReference>
<keyword evidence="1" id="KW-0479">Metal-binding</keyword>
<feature type="binding site" evidence="1">
    <location>
        <position position="35"/>
    </location>
    <ligand>
        <name>Mg(2+)</name>
        <dbReference type="ChEBI" id="CHEBI:18420"/>
        <label>1</label>
    </ligand>
</feature>
<dbReference type="SUPFAM" id="SSF101478">
    <property type="entry name" value="ADP-ribosylglycohydrolase"/>
    <property type="match status" value="1"/>
</dbReference>
<dbReference type="PANTHER" id="PTHR16222:SF12">
    <property type="entry name" value="ADP-RIBOSYLGLYCOHYDROLASE-RELATED"/>
    <property type="match status" value="1"/>
</dbReference>
<dbReference type="InterPro" id="IPR036705">
    <property type="entry name" value="Ribosyl_crysJ1_sf"/>
</dbReference>
<dbReference type="InterPro" id="IPR020891">
    <property type="entry name" value="UPF0758_CS"/>
</dbReference>
<accession>A0A432AUT4</accession>
<dbReference type="InterPro" id="IPR005502">
    <property type="entry name" value="Ribosyl_crysJ1"/>
</dbReference>
<dbReference type="InterPro" id="IPR050792">
    <property type="entry name" value="ADP-ribosylglycohydrolase"/>
</dbReference>
<dbReference type="PANTHER" id="PTHR16222">
    <property type="entry name" value="ADP-RIBOSYLGLYCOHYDROLASE"/>
    <property type="match status" value="1"/>
</dbReference>
<evidence type="ECO:0000256" key="1">
    <source>
        <dbReference type="PIRSR" id="PIRSR605502-1"/>
    </source>
</evidence>
<feature type="binding site" evidence="1">
    <location>
        <position position="208"/>
    </location>
    <ligand>
        <name>Mg(2+)</name>
        <dbReference type="ChEBI" id="CHEBI:18420"/>
        <label>1</label>
    </ligand>
</feature>
<comment type="caution">
    <text evidence="2">The sequence shown here is derived from an EMBL/GenBank/DDBJ whole genome shotgun (WGS) entry which is preliminary data.</text>
</comment>
<feature type="binding site" evidence="1">
    <location>
        <position position="36"/>
    </location>
    <ligand>
        <name>Mg(2+)</name>
        <dbReference type="ChEBI" id="CHEBI:18420"/>
        <label>1</label>
    </ligand>
</feature>
<dbReference type="AlphaFoldDB" id="A0A432AUT4"/>
<feature type="binding site" evidence="1">
    <location>
        <position position="210"/>
    </location>
    <ligand>
        <name>Mg(2+)</name>
        <dbReference type="ChEBI" id="CHEBI:18420"/>
        <label>1</label>
    </ligand>
</feature>
<dbReference type="PROSITE" id="PS01302">
    <property type="entry name" value="UPF0758"/>
    <property type="match status" value="1"/>
</dbReference>
<dbReference type="GO" id="GO:0046872">
    <property type="term" value="F:metal ion binding"/>
    <property type="evidence" value="ECO:0007669"/>
    <property type="project" value="UniProtKB-KW"/>
</dbReference>
<keyword evidence="1" id="KW-0460">Magnesium</keyword>
<feature type="binding site" evidence="1">
    <location>
        <position position="34"/>
    </location>
    <ligand>
        <name>Mg(2+)</name>
        <dbReference type="ChEBI" id="CHEBI:18420"/>
        <label>1</label>
    </ligand>
</feature>
<sequence length="496" mass="55139">MIGAIAGDIIGSVYEHRPIKTKEFPLFHPACRFTDDTVLSVAVAEAILTDCDYQRALLSFGRRYPHAGYGEDFSKWLRSSSPYPYNSWGNGSAMRAVAVGFAFDTEDEALEEARQSAIVTHNHPQGIKGAQATALAVLMARKGEQKEVIRMRMMDLFHYDLYRSVDEIRKEYSFDISCPGTVPEAIISALDSTDWEDAVRSAVSLGGDSDTLACIAGAVAEALYGGVPQDIQKRALEMLPTDLKDVLVRFASCSEFPKGRPLLNTVLYPDPDSLYNHALSLSYEYAMQRRMEDDLLSVQGEEGSVGRESETSLYWRAVRLFKQLVPAARGWSMDEIAHKPECTGVLEAICEELGSGRDRDSRGFGRKGEAAGLVEYLFLETLSGMLSGDEPNLGGYHEVKLVNGKLKLFTFPEAVRIHWPTREARYGKRFGELPVWVYDLHPQLRIDLVRFSLEISLALPDSLPEFLKGNPPFRQRRPVFPALVAFEAATSGCTGN</sequence>
<evidence type="ECO:0008006" key="4">
    <source>
        <dbReference type="Google" id="ProtNLM"/>
    </source>
</evidence>
<reference evidence="2 3" key="1">
    <citation type="submission" date="2018-12" db="EMBL/GenBank/DDBJ databases">
        <authorList>
            <person name="Lunina O.N."/>
            <person name="Grouzdev D.S."/>
            <person name="Gorlenko V.M."/>
            <person name="Savvichev A.S."/>
        </authorList>
    </citation>
    <scope>NUCLEOTIDE SEQUENCE [LARGE SCALE GENOMIC DNA]</scope>
    <source>
        <strain evidence="2 3">BrKhr-17</strain>
    </source>
</reference>
<name>A0A432AUT4_CHLPH</name>
<dbReference type="RefSeq" id="WP_126384430.1">
    <property type="nucleotide sequence ID" value="NZ_RXYK01000006.1"/>
</dbReference>
<dbReference type="EMBL" id="RXYK01000006">
    <property type="protein sequence ID" value="RTY38191.1"/>
    <property type="molecule type" value="Genomic_DNA"/>
</dbReference>
<evidence type="ECO:0000313" key="3">
    <source>
        <dbReference type="Proteomes" id="UP000279908"/>
    </source>
</evidence>
<comment type="cofactor">
    <cofactor evidence="1">
        <name>Mg(2+)</name>
        <dbReference type="ChEBI" id="CHEBI:18420"/>
    </cofactor>
    <text evidence="1">Binds 2 magnesium ions per subunit.</text>
</comment>
<protein>
    <recommendedName>
        <fullName evidence="4">ADP-ribosylglycohydrolase</fullName>
    </recommendedName>
</protein>
<evidence type="ECO:0000313" key="2">
    <source>
        <dbReference type="EMBL" id="RTY38191.1"/>
    </source>
</evidence>
<proteinExistence type="predicted"/>
<dbReference type="Pfam" id="PF03747">
    <property type="entry name" value="ADP_ribosyl_GH"/>
    <property type="match status" value="1"/>
</dbReference>